<keyword evidence="3" id="KW-1133">Transmembrane helix</keyword>
<evidence type="ECO:0000256" key="3">
    <source>
        <dbReference type="SAM" id="Phobius"/>
    </source>
</evidence>
<dbReference type="AntiFam" id="ANF00276">
    <property type="entry name" value="Spurious ORF (formerly PSRT domain)"/>
</dbReference>
<evidence type="ECO:0000256" key="2">
    <source>
        <dbReference type="SAM" id="MobiDB-lite"/>
    </source>
</evidence>
<keyword evidence="3" id="KW-0472">Membrane</keyword>
<dbReference type="EMBL" id="NIZW01000001">
    <property type="protein sequence ID" value="PHQ37194.1"/>
    <property type="molecule type" value="Genomic_DNA"/>
</dbReference>
<keyword evidence="1" id="KW-0175">Coiled coil</keyword>
<evidence type="ECO:0000256" key="1">
    <source>
        <dbReference type="SAM" id="Coils"/>
    </source>
</evidence>
<sequence length="448" mass="50244">MHAASHPRPSPSRKPERRRSTSPHPSFRERCTGPIPTKDLPHEERKTVPSPSPGETWPTRRILMCTRLSLLFAVVFSLMLGIAMPARSLQAQGDMMMGDMGMDSMMGGMASPSPSSLPLKITILLGPDYDFETKPFMTVQDVLKCFPNYEYSRGRGGMTPPTIQYRNPTSGLIDLDMKLSIPDKPERHVIARMPEGLKEEDVESWKRKIRLKALRFGLNRVTFLPSDFSIPKDQSSMWLQVPVGSQTALKSNMEQHIAIALDLAESSETNGRRPRIDLFFSKELANQDPFAPTSQKYDPFAPATVDPFGGSPPKKTASPQRSDPFGAGTGADPFAAPPANKLASIPNVVEKTQRIRQQIAEELKSLSEASDNEATDIAESKVKDRIKAMFIELEREQIRMKQLHIQQLEKQLQQISESIEELSRPKSIEQRVQKQLELIDKSVQDTQK</sequence>
<name>A0A2G1WDR2_9BACT</name>
<dbReference type="AlphaFoldDB" id="A0A2G1WDR2"/>
<gene>
    <name evidence="4" type="ORF">CEE69_02265</name>
</gene>
<accession>A0A2G1WDR2</accession>
<evidence type="ECO:0000313" key="4">
    <source>
        <dbReference type="EMBL" id="PHQ37194.1"/>
    </source>
</evidence>
<comment type="caution">
    <text evidence="4">The sequence shown here is derived from an EMBL/GenBank/DDBJ whole genome shotgun (WGS) entry which is preliminary data.</text>
</comment>
<reference evidence="4 5" key="1">
    <citation type="submission" date="2017-06" db="EMBL/GenBank/DDBJ databases">
        <title>Description of Rhodopirellula bahusiensis sp. nov.</title>
        <authorList>
            <person name="Kizina J."/>
            <person name="Harder J."/>
        </authorList>
    </citation>
    <scope>NUCLEOTIDE SEQUENCE [LARGE SCALE GENOMIC DNA]</scope>
    <source>
        <strain evidence="4 5">SWK21</strain>
    </source>
</reference>
<feature type="region of interest" description="Disordered" evidence="2">
    <location>
        <begin position="1"/>
        <end position="56"/>
    </location>
</feature>
<feature type="coiled-coil region" evidence="1">
    <location>
        <begin position="349"/>
        <end position="425"/>
    </location>
</feature>
<evidence type="ECO:0000313" key="5">
    <source>
        <dbReference type="Proteomes" id="UP000225740"/>
    </source>
</evidence>
<feature type="transmembrane region" description="Helical" evidence="3">
    <location>
        <begin position="68"/>
        <end position="86"/>
    </location>
</feature>
<keyword evidence="3" id="KW-0812">Transmembrane</keyword>
<organism evidence="4 5">
    <name type="scientific">Rhodopirellula bahusiensis</name>
    <dbReference type="NCBI Taxonomy" id="2014065"/>
    <lineage>
        <taxon>Bacteria</taxon>
        <taxon>Pseudomonadati</taxon>
        <taxon>Planctomycetota</taxon>
        <taxon>Planctomycetia</taxon>
        <taxon>Pirellulales</taxon>
        <taxon>Pirellulaceae</taxon>
        <taxon>Rhodopirellula</taxon>
    </lineage>
</organism>
<keyword evidence="5" id="KW-1185">Reference proteome</keyword>
<dbReference type="Proteomes" id="UP000225740">
    <property type="component" value="Unassembled WGS sequence"/>
</dbReference>
<proteinExistence type="predicted"/>
<feature type="region of interest" description="Disordered" evidence="2">
    <location>
        <begin position="291"/>
        <end position="339"/>
    </location>
</feature>
<protein>
    <submittedName>
        <fullName evidence="4">Uncharacterized protein</fullName>
    </submittedName>
</protein>